<dbReference type="EnsemblPlants" id="KQJ98657">
    <property type="protein sequence ID" value="KQJ98657"/>
    <property type="gene ID" value="BRADI_3g38596v3"/>
</dbReference>
<dbReference type="SUPFAM" id="SSF81383">
    <property type="entry name" value="F-box domain"/>
    <property type="match status" value="1"/>
</dbReference>
<dbReference type="InterPro" id="IPR001810">
    <property type="entry name" value="F-box_dom"/>
</dbReference>
<keyword evidence="6" id="KW-1185">Reference proteome</keyword>
<dbReference type="EMBL" id="CM000882">
    <property type="protein sequence ID" value="KQJ98657.2"/>
    <property type="molecule type" value="Genomic_DNA"/>
</dbReference>
<feature type="domain" description="F-box" evidence="2">
    <location>
        <begin position="46"/>
        <end position="81"/>
    </location>
</feature>
<reference evidence="4 5" key="1">
    <citation type="journal article" date="2010" name="Nature">
        <title>Genome sequencing and analysis of the model grass Brachypodium distachyon.</title>
        <authorList>
            <consortium name="International Brachypodium Initiative"/>
        </authorList>
    </citation>
    <scope>NUCLEOTIDE SEQUENCE [LARGE SCALE GENOMIC DNA]</scope>
    <source>
        <strain evidence="4 5">Bd21</strain>
    </source>
</reference>
<dbReference type="Gramene" id="KQJ98657">
    <property type="protein sequence ID" value="KQJ98657"/>
    <property type="gene ID" value="BRADI_3g38596v3"/>
</dbReference>
<name>A0A0Q3QAD9_BRADI</name>
<gene>
    <name evidence="4" type="ORF">BRADI_3g38596v3</name>
</gene>
<dbReference type="OrthoDB" id="613853at2759"/>
<dbReference type="Proteomes" id="UP000008810">
    <property type="component" value="Chromosome 3"/>
</dbReference>
<dbReference type="SUPFAM" id="SSF52047">
    <property type="entry name" value="RNI-like"/>
    <property type="match status" value="1"/>
</dbReference>
<feature type="domain" description="At1g61320/AtMIF1 LRR" evidence="3">
    <location>
        <begin position="116"/>
        <end position="300"/>
    </location>
</feature>
<dbReference type="InterPro" id="IPR055357">
    <property type="entry name" value="LRR_At1g61320_AtMIF1"/>
</dbReference>
<evidence type="ECO:0000259" key="2">
    <source>
        <dbReference type="Pfam" id="PF00646"/>
    </source>
</evidence>
<dbReference type="InParanoid" id="A0A0Q3QAD9"/>
<dbReference type="InterPro" id="IPR032675">
    <property type="entry name" value="LRR_dom_sf"/>
</dbReference>
<evidence type="ECO:0000256" key="1">
    <source>
        <dbReference type="SAM" id="MobiDB-lite"/>
    </source>
</evidence>
<dbReference type="PANTHER" id="PTHR34145:SF64">
    <property type="entry name" value="F-BOX DOMAIN CONTAINING PROTEIN, EXPRESSED"/>
    <property type="match status" value="1"/>
</dbReference>
<evidence type="ECO:0000259" key="3">
    <source>
        <dbReference type="Pfam" id="PF23622"/>
    </source>
</evidence>
<dbReference type="InterPro" id="IPR053772">
    <property type="entry name" value="At1g61320/At1g61330-like"/>
</dbReference>
<dbReference type="STRING" id="15368.A0A0Q3QAD9"/>
<dbReference type="Pfam" id="PF23622">
    <property type="entry name" value="LRR_At1g61320_AtMIF1"/>
    <property type="match status" value="2"/>
</dbReference>
<organism evidence="4">
    <name type="scientific">Brachypodium distachyon</name>
    <name type="common">Purple false brome</name>
    <name type="synonym">Trachynia distachya</name>
    <dbReference type="NCBI Taxonomy" id="15368"/>
    <lineage>
        <taxon>Eukaryota</taxon>
        <taxon>Viridiplantae</taxon>
        <taxon>Streptophyta</taxon>
        <taxon>Embryophyta</taxon>
        <taxon>Tracheophyta</taxon>
        <taxon>Spermatophyta</taxon>
        <taxon>Magnoliopsida</taxon>
        <taxon>Liliopsida</taxon>
        <taxon>Poales</taxon>
        <taxon>Poaceae</taxon>
        <taxon>BOP clade</taxon>
        <taxon>Pooideae</taxon>
        <taxon>Stipodae</taxon>
        <taxon>Brachypodieae</taxon>
        <taxon>Brachypodium</taxon>
    </lineage>
</organism>
<dbReference type="InterPro" id="IPR036047">
    <property type="entry name" value="F-box-like_dom_sf"/>
</dbReference>
<reference evidence="4" key="2">
    <citation type="submission" date="2017-06" db="EMBL/GenBank/DDBJ databases">
        <title>WGS assembly of Brachypodium distachyon.</title>
        <authorList>
            <consortium name="The International Brachypodium Initiative"/>
            <person name="Lucas S."/>
            <person name="Harmon-Smith M."/>
            <person name="Lail K."/>
            <person name="Tice H."/>
            <person name="Grimwood J."/>
            <person name="Bruce D."/>
            <person name="Barry K."/>
            <person name="Shu S."/>
            <person name="Lindquist E."/>
            <person name="Wang M."/>
            <person name="Pitluck S."/>
            <person name="Vogel J.P."/>
            <person name="Garvin D.F."/>
            <person name="Mockler T.C."/>
            <person name="Schmutz J."/>
            <person name="Rokhsar D."/>
            <person name="Bevan M.W."/>
        </authorList>
    </citation>
    <scope>NUCLEOTIDE SEQUENCE</scope>
    <source>
        <strain evidence="4">Bd21</strain>
    </source>
</reference>
<sequence length="473" mass="53774">MPRGEQRGTDVSGRELGLFKPDKRGPPCQQGDNSEVPKDTMPVAELDNLPEDILHHIHSLLSLRDAACAACVSRTFLSAWRCFPKLTFNWNTLRLNMNEGTPYDRAKKHVDRICHILENHSGIGVKELKLQLRTCTGNVVTANHLDIWLQTAVKSGILEELYLILPRDHSPEYNFSCLLLSRVASSIQSLFLSSCAFRPTLIIGCLRNLKRVYLILVPITEEELGCFLSCAISLEKLRVYQCNEITFLKIPYHLQRLHSLKVRRCKRLETIEIYAPKVTRFTFSGSPTKLSITDSSQLKMALSTPGSPDKFLQLRHLKIYCSGRRFLNFVFLSLVPFIEACPVLETFFLSVSIWQELALEDSDAESWHIRQTPGFRHDNLNKVSITGIWSRKSLIELACQVLENCSSLRCLALDTTCGYDDNATNICKDVEKEDVMEALKGVEAIQRYVRGKVPSSVDFKVFKPCDRCRMCKL</sequence>
<dbReference type="AlphaFoldDB" id="A0A0Q3QAD9"/>
<protein>
    <submittedName>
        <fullName evidence="4 5">Uncharacterized protein</fullName>
    </submittedName>
</protein>
<feature type="domain" description="At1g61320/AtMIF1 LRR" evidence="3">
    <location>
        <begin position="302"/>
        <end position="465"/>
    </location>
</feature>
<reference evidence="5" key="3">
    <citation type="submission" date="2018-08" db="UniProtKB">
        <authorList>
            <consortium name="EnsemblPlants"/>
        </authorList>
    </citation>
    <scope>IDENTIFICATION</scope>
    <source>
        <strain evidence="5">cv. Bd21</strain>
    </source>
</reference>
<accession>A0A0Q3QAD9</accession>
<dbReference type="Pfam" id="PF00646">
    <property type="entry name" value="F-box"/>
    <property type="match status" value="1"/>
</dbReference>
<evidence type="ECO:0000313" key="6">
    <source>
        <dbReference type="Proteomes" id="UP000008810"/>
    </source>
</evidence>
<dbReference type="Gene3D" id="3.80.10.10">
    <property type="entry name" value="Ribonuclease Inhibitor"/>
    <property type="match status" value="1"/>
</dbReference>
<dbReference type="PANTHER" id="PTHR34145">
    <property type="entry name" value="OS02G0105600 PROTEIN"/>
    <property type="match status" value="1"/>
</dbReference>
<evidence type="ECO:0000313" key="5">
    <source>
        <dbReference type="EnsemblPlants" id="KQJ98657"/>
    </source>
</evidence>
<evidence type="ECO:0000313" key="4">
    <source>
        <dbReference type="EMBL" id="KQJ98657.2"/>
    </source>
</evidence>
<proteinExistence type="predicted"/>
<feature type="region of interest" description="Disordered" evidence="1">
    <location>
        <begin position="1"/>
        <end position="40"/>
    </location>
</feature>